<evidence type="ECO:0000313" key="2">
    <source>
        <dbReference type="EMBL" id="KAJ7744240.1"/>
    </source>
</evidence>
<proteinExistence type="predicted"/>
<protein>
    <recommendedName>
        <fullName evidence="4">SAM domain-containing protein</fullName>
    </recommendedName>
</protein>
<feature type="region of interest" description="Disordered" evidence="1">
    <location>
        <begin position="1"/>
        <end position="24"/>
    </location>
</feature>
<gene>
    <name evidence="2" type="ORF">DFH07DRAFT_963774</name>
</gene>
<evidence type="ECO:0000256" key="1">
    <source>
        <dbReference type="SAM" id="MobiDB-lite"/>
    </source>
</evidence>
<reference evidence="2" key="1">
    <citation type="submission" date="2023-03" db="EMBL/GenBank/DDBJ databases">
        <title>Massive genome expansion in bonnet fungi (Mycena s.s.) driven by repeated elements and novel gene families across ecological guilds.</title>
        <authorList>
            <consortium name="Lawrence Berkeley National Laboratory"/>
            <person name="Harder C.B."/>
            <person name="Miyauchi S."/>
            <person name="Viragh M."/>
            <person name="Kuo A."/>
            <person name="Thoen E."/>
            <person name="Andreopoulos B."/>
            <person name="Lu D."/>
            <person name="Skrede I."/>
            <person name="Drula E."/>
            <person name="Henrissat B."/>
            <person name="Morin E."/>
            <person name="Kohler A."/>
            <person name="Barry K."/>
            <person name="LaButti K."/>
            <person name="Morin E."/>
            <person name="Salamov A."/>
            <person name="Lipzen A."/>
            <person name="Mereny Z."/>
            <person name="Hegedus B."/>
            <person name="Baldrian P."/>
            <person name="Stursova M."/>
            <person name="Weitz H."/>
            <person name="Taylor A."/>
            <person name="Grigoriev I.V."/>
            <person name="Nagy L.G."/>
            <person name="Martin F."/>
            <person name="Kauserud H."/>
        </authorList>
    </citation>
    <scope>NUCLEOTIDE SEQUENCE</scope>
    <source>
        <strain evidence="2">CBHHK188m</strain>
    </source>
</reference>
<evidence type="ECO:0000313" key="3">
    <source>
        <dbReference type="Proteomes" id="UP001215280"/>
    </source>
</evidence>
<keyword evidence="3" id="KW-1185">Reference proteome</keyword>
<sequence>MSLPLDGSDRDLTMNGAGPSGEGLKSGRVIIIEDNKRDKQVCVPALAMDEFCRKYGLSDTIQQTLAKEGFQTAGALLETSEASLKDAGLRIGEIGELRTAFRVFLSIGDAVCSRR</sequence>
<organism evidence="2 3">
    <name type="scientific">Mycena maculata</name>
    <dbReference type="NCBI Taxonomy" id="230809"/>
    <lineage>
        <taxon>Eukaryota</taxon>
        <taxon>Fungi</taxon>
        <taxon>Dikarya</taxon>
        <taxon>Basidiomycota</taxon>
        <taxon>Agaricomycotina</taxon>
        <taxon>Agaricomycetes</taxon>
        <taxon>Agaricomycetidae</taxon>
        <taxon>Agaricales</taxon>
        <taxon>Marasmiineae</taxon>
        <taxon>Mycenaceae</taxon>
        <taxon>Mycena</taxon>
    </lineage>
</organism>
<accession>A0AAD7IL26</accession>
<dbReference type="EMBL" id="JARJLG010000108">
    <property type="protein sequence ID" value="KAJ7744240.1"/>
    <property type="molecule type" value="Genomic_DNA"/>
</dbReference>
<dbReference type="AlphaFoldDB" id="A0AAD7IL26"/>
<dbReference type="Proteomes" id="UP001215280">
    <property type="component" value="Unassembled WGS sequence"/>
</dbReference>
<comment type="caution">
    <text evidence="2">The sequence shown here is derived from an EMBL/GenBank/DDBJ whole genome shotgun (WGS) entry which is preliminary data.</text>
</comment>
<evidence type="ECO:0008006" key="4">
    <source>
        <dbReference type="Google" id="ProtNLM"/>
    </source>
</evidence>
<name>A0AAD7IL26_9AGAR</name>